<evidence type="ECO:0000313" key="5">
    <source>
        <dbReference type="Proteomes" id="UP000292781"/>
    </source>
</evidence>
<dbReference type="InterPro" id="IPR001568">
    <property type="entry name" value="RNase_T2-like"/>
</dbReference>
<dbReference type="InterPro" id="IPR033130">
    <property type="entry name" value="RNase_T2_His_AS_2"/>
</dbReference>
<dbReference type="Gene3D" id="3.90.730.10">
    <property type="entry name" value="Ribonuclease T2-like"/>
    <property type="match status" value="1"/>
</dbReference>
<reference evidence="4 5" key="1">
    <citation type="submission" date="2019-02" db="EMBL/GenBank/DDBJ databases">
        <title>Siculibacillus lacustris gen. nov., sp. nov., a new rosette-forming bacterium isolated from a freshwater crater lake (Lake St. Ana, Romania).</title>
        <authorList>
            <person name="Felfoldi T."/>
            <person name="Marton Z."/>
            <person name="Szabo A."/>
            <person name="Mentes A."/>
            <person name="Boka K."/>
            <person name="Marialigeti K."/>
            <person name="Mathe I."/>
            <person name="Koncz M."/>
            <person name="Schumann P."/>
            <person name="Toth E."/>
        </authorList>
    </citation>
    <scope>NUCLEOTIDE SEQUENCE [LARGE SCALE GENOMIC DNA]</scope>
    <source>
        <strain evidence="4 5">SA-279</strain>
    </source>
</reference>
<dbReference type="InterPro" id="IPR036430">
    <property type="entry name" value="RNase_T2-like_sf"/>
</dbReference>
<keyword evidence="3" id="KW-0732">Signal</keyword>
<comment type="similarity">
    <text evidence="1 2">Belongs to the RNase T2 family.</text>
</comment>
<dbReference type="OrthoDB" id="4720638at2"/>
<protein>
    <submittedName>
        <fullName evidence="4">Ribonuclease T</fullName>
    </submittedName>
</protein>
<evidence type="ECO:0000256" key="1">
    <source>
        <dbReference type="ARBA" id="ARBA00007469"/>
    </source>
</evidence>
<dbReference type="PANTHER" id="PTHR11240">
    <property type="entry name" value="RIBONUCLEASE T2"/>
    <property type="match status" value="1"/>
</dbReference>
<dbReference type="GO" id="GO:0006401">
    <property type="term" value="P:RNA catabolic process"/>
    <property type="evidence" value="ECO:0007669"/>
    <property type="project" value="TreeGrafter"/>
</dbReference>
<dbReference type="EMBL" id="SJFN01000031">
    <property type="protein sequence ID" value="TBW34716.1"/>
    <property type="molecule type" value="Genomic_DNA"/>
</dbReference>
<organism evidence="4 5">
    <name type="scientific">Siculibacillus lacustris</name>
    <dbReference type="NCBI Taxonomy" id="1549641"/>
    <lineage>
        <taxon>Bacteria</taxon>
        <taxon>Pseudomonadati</taxon>
        <taxon>Pseudomonadota</taxon>
        <taxon>Alphaproteobacteria</taxon>
        <taxon>Hyphomicrobiales</taxon>
        <taxon>Ancalomicrobiaceae</taxon>
        <taxon>Siculibacillus</taxon>
    </lineage>
</organism>
<evidence type="ECO:0000256" key="2">
    <source>
        <dbReference type="RuleBase" id="RU004328"/>
    </source>
</evidence>
<dbReference type="Pfam" id="PF00445">
    <property type="entry name" value="Ribonuclease_T2"/>
    <property type="match status" value="1"/>
</dbReference>
<feature type="signal peptide" evidence="3">
    <location>
        <begin position="1"/>
        <end position="27"/>
    </location>
</feature>
<dbReference type="CDD" id="cd01062">
    <property type="entry name" value="RNase_T2_prok"/>
    <property type="match status" value="1"/>
</dbReference>
<dbReference type="PROSITE" id="PS00530">
    <property type="entry name" value="RNASE_T2_1"/>
    <property type="match status" value="1"/>
</dbReference>
<comment type="caution">
    <text evidence="4">The sequence shown here is derived from an EMBL/GenBank/DDBJ whole genome shotgun (WGS) entry which is preliminary data.</text>
</comment>
<dbReference type="AlphaFoldDB" id="A0A4Q9VIB3"/>
<dbReference type="GO" id="GO:0033897">
    <property type="term" value="F:ribonuclease T2 activity"/>
    <property type="evidence" value="ECO:0007669"/>
    <property type="project" value="InterPro"/>
</dbReference>
<dbReference type="GO" id="GO:0003723">
    <property type="term" value="F:RNA binding"/>
    <property type="evidence" value="ECO:0007669"/>
    <property type="project" value="InterPro"/>
</dbReference>
<dbReference type="PROSITE" id="PS00531">
    <property type="entry name" value="RNASE_T2_2"/>
    <property type="match status" value="1"/>
</dbReference>
<keyword evidence="5" id="KW-1185">Reference proteome</keyword>
<dbReference type="SUPFAM" id="SSF55895">
    <property type="entry name" value="Ribonuclease Rh-like"/>
    <property type="match status" value="1"/>
</dbReference>
<dbReference type="InterPro" id="IPR018188">
    <property type="entry name" value="RNase_T2_His_AS_1"/>
</dbReference>
<dbReference type="RefSeq" id="WP_131310921.1">
    <property type="nucleotide sequence ID" value="NZ_SJFN01000031.1"/>
</dbReference>
<gene>
    <name evidence="4" type="ORF">EYW49_17500</name>
</gene>
<dbReference type="Proteomes" id="UP000292781">
    <property type="component" value="Unassembled WGS sequence"/>
</dbReference>
<accession>A0A4Q9VIB3</accession>
<dbReference type="PANTHER" id="PTHR11240:SF22">
    <property type="entry name" value="RIBONUCLEASE T2"/>
    <property type="match status" value="1"/>
</dbReference>
<feature type="chain" id="PRO_5020518104" evidence="3">
    <location>
        <begin position="28"/>
        <end position="223"/>
    </location>
</feature>
<proteinExistence type="inferred from homology"/>
<sequence length="223" mass="24629">MPRAPWRLAAVVLGLVLALASALPAAAQGRGRAGDFDFWVLSLSWSPSYCEATGNARHDAQCARPFAFVVHGLWPQYERGFPGACDAVVPPPGPDLVRSMLDVMPSPGLIRHEWDKHGTCSGLKAESYFTVIRRLFEKIRIPADYAVADRPRTVAPSEVERAFIAANRGLDPAEISVLCDGRRLQEVRFCLKKDLSAFRACPEVERRSCRLERVYLPAVRGGN</sequence>
<evidence type="ECO:0000256" key="3">
    <source>
        <dbReference type="SAM" id="SignalP"/>
    </source>
</evidence>
<evidence type="ECO:0000313" key="4">
    <source>
        <dbReference type="EMBL" id="TBW34716.1"/>
    </source>
</evidence>
<dbReference type="InterPro" id="IPR039378">
    <property type="entry name" value="RNase_T2_prok"/>
</dbReference>
<name>A0A4Q9VIB3_9HYPH</name>